<evidence type="ECO:0000313" key="2">
    <source>
        <dbReference type="Proteomes" id="UP001221898"/>
    </source>
</evidence>
<keyword evidence="2" id="KW-1185">Reference proteome</keyword>
<dbReference type="EMBL" id="JAINUG010000149">
    <property type="protein sequence ID" value="KAJ8392052.1"/>
    <property type="molecule type" value="Genomic_DNA"/>
</dbReference>
<protein>
    <submittedName>
        <fullName evidence="1">Uncharacterized protein</fullName>
    </submittedName>
</protein>
<dbReference type="Proteomes" id="UP001221898">
    <property type="component" value="Unassembled WGS sequence"/>
</dbReference>
<proteinExistence type="predicted"/>
<dbReference type="AlphaFoldDB" id="A0AAD7WCI9"/>
<organism evidence="1 2">
    <name type="scientific">Aldrovandia affinis</name>
    <dbReference type="NCBI Taxonomy" id="143900"/>
    <lineage>
        <taxon>Eukaryota</taxon>
        <taxon>Metazoa</taxon>
        <taxon>Chordata</taxon>
        <taxon>Craniata</taxon>
        <taxon>Vertebrata</taxon>
        <taxon>Euteleostomi</taxon>
        <taxon>Actinopterygii</taxon>
        <taxon>Neopterygii</taxon>
        <taxon>Teleostei</taxon>
        <taxon>Notacanthiformes</taxon>
        <taxon>Halosauridae</taxon>
        <taxon>Aldrovandia</taxon>
    </lineage>
</organism>
<sequence>MYECSSPACDGKNVPSKAEPLIDFDLCSEAAIMRCQCNPTRGRQPQAFYGTRGTQLGHRTAPLHENCMQTQVRRLFEPLEGSNDMSTASAIKLTAVRASAVESNWADVAWGGIVRLSAFRLQTVTTHGALLLPDKAVLQG</sequence>
<comment type="caution">
    <text evidence="1">The sequence shown here is derived from an EMBL/GenBank/DDBJ whole genome shotgun (WGS) entry which is preliminary data.</text>
</comment>
<evidence type="ECO:0000313" key="1">
    <source>
        <dbReference type="EMBL" id="KAJ8392052.1"/>
    </source>
</evidence>
<accession>A0AAD7WCI9</accession>
<name>A0AAD7WCI9_9TELE</name>
<gene>
    <name evidence="1" type="ORF">AAFF_G00078580</name>
</gene>
<reference evidence="1" key="1">
    <citation type="journal article" date="2023" name="Science">
        <title>Genome structures resolve the early diversification of teleost fishes.</title>
        <authorList>
            <person name="Parey E."/>
            <person name="Louis A."/>
            <person name="Montfort J."/>
            <person name="Bouchez O."/>
            <person name="Roques C."/>
            <person name="Iampietro C."/>
            <person name="Lluch J."/>
            <person name="Castinel A."/>
            <person name="Donnadieu C."/>
            <person name="Desvignes T."/>
            <person name="Floi Bucao C."/>
            <person name="Jouanno E."/>
            <person name="Wen M."/>
            <person name="Mejri S."/>
            <person name="Dirks R."/>
            <person name="Jansen H."/>
            <person name="Henkel C."/>
            <person name="Chen W.J."/>
            <person name="Zahm M."/>
            <person name="Cabau C."/>
            <person name="Klopp C."/>
            <person name="Thompson A.W."/>
            <person name="Robinson-Rechavi M."/>
            <person name="Braasch I."/>
            <person name="Lecointre G."/>
            <person name="Bobe J."/>
            <person name="Postlethwait J.H."/>
            <person name="Berthelot C."/>
            <person name="Roest Crollius H."/>
            <person name="Guiguen Y."/>
        </authorList>
    </citation>
    <scope>NUCLEOTIDE SEQUENCE</scope>
    <source>
        <strain evidence="1">NC1722</strain>
    </source>
</reference>